<accession>A0ABS2F7F0</accession>
<dbReference type="Proteomes" id="UP000782117">
    <property type="component" value="Unassembled WGS sequence"/>
</dbReference>
<proteinExistence type="predicted"/>
<feature type="transmembrane region" description="Helical" evidence="1">
    <location>
        <begin position="6"/>
        <end position="26"/>
    </location>
</feature>
<feature type="transmembrane region" description="Helical" evidence="1">
    <location>
        <begin position="77"/>
        <end position="98"/>
    </location>
</feature>
<sequence>MERNVIIIMIGCATLIAIVAIICDFLNNKNSQTSAENLLTQKIIKLHRNYIVGFLSFAIITIISAKYGGPNNNIFDYLSFGSTITSLVLSILAIFVTVQSSSDLYKQFTRIDNATDTITQVSKQIDKTLEGLLESKDKLVEASNTITKQIDNIVLRVDEKLQERMKETEHNIAEQINSLNGRNNTMYNDGKIELGQFKEGYLNSASAVGLLLLYSCTLSMKEKKGFPLLELFKGNEQYSFGFFISSISSGIISATNDNQYVINCTNSIFQEEELLDKLKSMIPNFGESFQNQINTVNSYFGRPTIS</sequence>
<evidence type="ECO:0000313" key="3">
    <source>
        <dbReference type="Proteomes" id="UP000782117"/>
    </source>
</evidence>
<keyword evidence="3" id="KW-1185">Reference proteome</keyword>
<evidence type="ECO:0000313" key="2">
    <source>
        <dbReference type="EMBL" id="MBM6806167.1"/>
    </source>
</evidence>
<comment type="caution">
    <text evidence="2">The sequence shown here is derived from an EMBL/GenBank/DDBJ whole genome shotgun (WGS) entry which is preliminary data.</text>
</comment>
<organism evidence="2 3">
    <name type="scientific">Bacteroides caecicola</name>
    <dbReference type="NCBI Taxonomy" id="1462569"/>
    <lineage>
        <taxon>Bacteria</taxon>
        <taxon>Pseudomonadati</taxon>
        <taxon>Bacteroidota</taxon>
        <taxon>Bacteroidia</taxon>
        <taxon>Bacteroidales</taxon>
        <taxon>Bacteroidaceae</taxon>
        <taxon>Bacteroides</taxon>
    </lineage>
</organism>
<keyword evidence="1" id="KW-0472">Membrane</keyword>
<name>A0ABS2F7F0_9BACE</name>
<reference evidence="2 3" key="1">
    <citation type="journal article" date="2021" name="Sci. Rep.">
        <title>The distribution of antibiotic resistance genes in chicken gut microbiota commensals.</title>
        <authorList>
            <person name="Juricova H."/>
            <person name="Matiasovicova J."/>
            <person name="Kubasova T."/>
            <person name="Cejkova D."/>
            <person name="Rychlik I."/>
        </authorList>
    </citation>
    <scope>NUCLEOTIDE SEQUENCE [LARGE SCALE GENOMIC DNA]</scope>
    <source>
        <strain evidence="2 3">An768</strain>
    </source>
</reference>
<feature type="transmembrane region" description="Helical" evidence="1">
    <location>
        <begin position="47"/>
        <end position="65"/>
    </location>
</feature>
<protein>
    <submittedName>
        <fullName evidence="2">Uncharacterized protein</fullName>
    </submittedName>
</protein>
<dbReference type="EMBL" id="JACJKJ010000005">
    <property type="protein sequence ID" value="MBM6806167.1"/>
    <property type="molecule type" value="Genomic_DNA"/>
</dbReference>
<gene>
    <name evidence="2" type="ORF">H6A24_06575</name>
</gene>
<evidence type="ECO:0000256" key="1">
    <source>
        <dbReference type="SAM" id="Phobius"/>
    </source>
</evidence>
<keyword evidence="1" id="KW-0812">Transmembrane</keyword>
<keyword evidence="1" id="KW-1133">Transmembrane helix</keyword>
<dbReference type="RefSeq" id="WP_204499881.1">
    <property type="nucleotide sequence ID" value="NZ_JACJKJ010000005.1"/>
</dbReference>